<dbReference type="OrthoDB" id="3068231at2759"/>
<feature type="compositionally biased region" description="Basic and acidic residues" evidence="1">
    <location>
        <begin position="497"/>
        <end position="510"/>
    </location>
</feature>
<dbReference type="EMBL" id="JACGCI010000026">
    <property type="protein sequence ID" value="KAF6756409.1"/>
    <property type="molecule type" value="Genomic_DNA"/>
</dbReference>
<gene>
    <name evidence="2" type="ORF">DFP72DRAFT_285363</name>
</gene>
<dbReference type="Proteomes" id="UP000521943">
    <property type="component" value="Unassembled WGS sequence"/>
</dbReference>
<feature type="compositionally biased region" description="Acidic residues" evidence="1">
    <location>
        <begin position="397"/>
        <end position="414"/>
    </location>
</feature>
<sequence length="619" mass="69346">MSLAKSFADWELCENQRERVLLYALSIGLEESTRFNPRRLEAPSHGIWTLILKDLTSKLRGKTSRTLCVPQLPITNTPLLDNADPNASLDSNPFRKQPVRTCIPDFTVIHITARPQKDLPPLIAPMPLDQFLALIQEDSDPMTARPDPSTIDFRIPYGFQKVTKPTQAPTGFFDCSVLNWSSMKICGYSTLINVELKRPPSRRHNDARRFYADLLALLGKGQKSAVIQAQFIFKAEKHTNFIISIVSSGEWWQFGIMRRQGCEGKYADPASDPRYGFLDLEPPKAPPKAKELKLPKILEKVSERWKGSQRLMRSKESDAPSSLHFIEGEDEDWELGGAEDEREEWVATVSLGEVQDPGPHEFAFYEEEDDPWSKSADDPILSELWIKKTLQKLQKQEDEEHTDVEEASDGEEGDGNLSLVQVPDADNDRNSFVSTGASDGHGTSNSNPFSASQGRATGYEHRTEEPEDGGNSGDSNASNIPANDGHGISNSNPFSESHGRATSHEHRTEEPGDGGNSGDPNAGSSAVKRPIYRWLRLTRTGNPLKDGQREEYPVTCLRAALPAINEFSLPILLGSPASNQRFYIIHTLLEIEEDRLEKKYTDTNEYIFNHKSKVPHWNP</sequence>
<comment type="caution">
    <text evidence="2">The sequence shown here is derived from an EMBL/GenBank/DDBJ whole genome shotgun (WGS) entry which is preliminary data.</text>
</comment>
<evidence type="ECO:0000313" key="3">
    <source>
        <dbReference type="Proteomes" id="UP000521943"/>
    </source>
</evidence>
<keyword evidence="3" id="KW-1185">Reference proteome</keyword>
<evidence type="ECO:0000313" key="2">
    <source>
        <dbReference type="EMBL" id="KAF6756409.1"/>
    </source>
</evidence>
<accession>A0A8H6M815</accession>
<evidence type="ECO:0000256" key="1">
    <source>
        <dbReference type="SAM" id="MobiDB-lite"/>
    </source>
</evidence>
<organism evidence="2 3">
    <name type="scientific">Ephemerocybe angulata</name>
    <dbReference type="NCBI Taxonomy" id="980116"/>
    <lineage>
        <taxon>Eukaryota</taxon>
        <taxon>Fungi</taxon>
        <taxon>Dikarya</taxon>
        <taxon>Basidiomycota</taxon>
        <taxon>Agaricomycotina</taxon>
        <taxon>Agaricomycetes</taxon>
        <taxon>Agaricomycetidae</taxon>
        <taxon>Agaricales</taxon>
        <taxon>Agaricineae</taxon>
        <taxon>Psathyrellaceae</taxon>
        <taxon>Ephemerocybe</taxon>
    </lineage>
</organism>
<feature type="compositionally biased region" description="Polar residues" evidence="1">
    <location>
        <begin position="430"/>
        <end position="455"/>
    </location>
</feature>
<dbReference type="AlphaFoldDB" id="A0A8H6M815"/>
<reference evidence="2 3" key="1">
    <citation type="submission" date="2020-07" db="EMBL/GenBank/DDBJ databases">
        <title>Comparative genomics of pyrophilous fungi reveals a link between fire events and developmental genes.</title>
        <authorList>
            <consortium name="DOE Joint Genome Institute"/>
            <person name="Steindorff A.S."/>
            <person name="Carver A."/>
            <person name="Calhoun S."/>
            <person name="Stillman K."/>
            <person name="Liu H."/>
            <person name="Lipzen A."/>
            <person name="Pangilinan J."/>
            <person name="Labutti K."/>
            <person name="Bruns T.D."/>
            <person name="Grigoriev I.V."/>
        </authorList>
    </citation>
    <scope>NUCLEOTIDE SEQUENCE [LARGE SCALE GENOMIC DNA]</scope>
    <source>
        <strain evidence="2 3">CBS 144469</strain>
    </source>
</reference>
<protein>
    <submittedName>
        <fullName evidence="2">Uncharacterized protein</fullName>
    </submittedName>
</protein>
<proteinExistence type="predicted"/>
<feature type="region of interest" description="Disordered" evidence="1">
    <location>
        <begin position="392"/>
        <end position="527"/>
    </location>
</feature>
<name>A0A8H6M815_9AGAR</name>